<keyword evidence="3" id="KW-0813">Transport</keyword>
<dbReference type="OrthoDB" id="9811975at2"/>
<keyword evidence="4" id="KW-1003">Cell membrane</keyword>
<keyword evidence="6 8" id="KW-1133">Transmembrane helix</keyword>
<feature type="transmembrane region" description="Helical" evidence="8">
    <location>
        <begin position="139"/>
        <end position="162"/>
    </location>
</feature>
<organism evidence="9 10">
    <name type="scientific">Roseicella frigidaeris</name>
    <dbReference type="NCBI Taxonomy" id="2230885"/>
    <lineage>
        <taxon>Bacteria</taxon>
        <taxon>Pseudomonadati</taxon>
        <taxon>Pseudomonadota</taxon>
        <taxon>Alphaproteobacteria</taxon>
        <taxon>Acetobacterales</taxon>
        <taxon>Roseomonadaceae</taxon>
        <taxon>Roseicella</taxon>
    </lineage>
</organism>
<evidence type="ECO:0000313" key="10">
    <source>
        <dbReference type="Proteomes" id="UP000249065"/>
    </source>
</evidence>
<gene>
    <name evidence="9" type="ORF">DOO78_00935</name>
</gene>
<name>A0A327MCK7_9PROT</name>
<dbReference type="FunFam" id="1.10.3470.10:FF:000001">
    <property type="entry name" value="Vitamin B12 ABC transporter permease BtuC"/>
    <property type="match status" value="1"/>
</dbReference>
<dbReference type="AlphaFoldDB" id="A0A327MCK7"/>
<dbReference type="CDD" id="cd06550">
    <property type="entry name" value="TM_ABC_iron-siderophores_like"/>
    <property type="match status" value="1"/>
</dbReference>
<dbReference type="InterPro" id="IPR037294">
    <property type="entry name" value="ABC_BtuC-like"/>
</dbReference>
<dbReference type="Gene3D" id="1.10.3470.10">
    <property type="entry name" value="ABC transporter involved in vitamin B12 uptake, BtuC"/>
    <property type="match status" value="1"/>
</dbReference>
<evidence type="ECO:0000256" key="6">
    <source>
        <dbReference type="ARBA" id="ARBA00022989"/>
    </source>
</evidence>
<evidence type="ECO:0000256" key="3">
    <source>
        <dbReference type="ARBA" id="ARBA00022448"/>
    </source>
</evidence>
<evidence type="ECO:0000256" key="8">
    <source>
        <dbReference type="SAM" id="Phobius"/>
    </source>
</evidence>
<evidence type="ECO:0000313" key="9">
    <source>
        <dbReference type="EMBL" id="RAI60730.1"/>
    </source>
</evidence>
<dbReference type="GO" id="GO:0022857">
    <property type="term" value="F:transmembrane transporter activity"/>
    <property type="evidence" value="ECO:0007669"/>
    <property type="project" value="InterPro"/>
</dbReference>
<evidence type="ECO:0000256" key="5">
    <source>
        <dbReference type="ARBA" id="ARBA00022692"/>
    </source>
</evidence>
<feature type="transmembrane region" description="Helical" evidence="8">
    <location>
        <begin position="113"/>
        <end position="132"/>
    </location>
</feature>
<keyword evidence="7 8" id="KW-0472">Membrane</keyword>
<keyword evidence="5 8" id="KW-0812">Transmembrane</keyword>
<evidence type="ECO:0000256" key="4">
    <source>
        <dbReference type="ARBA" id="ARBA00022475"/>
    </source>
</evidence>
<dbReference type="Pfam" id="PF01032">
    <property type="entry name" value="FecCD"/>
    <property type="match status" value="1"/>
</dbReference>
<feature type="transmembrane region" description="Helical" evidence="8">
    <location>
        <begin position="80"/>
        <end position="101"/>
    </location>
</feature>
<proteinExistence type="inferred from homology"/>
<comment type="subcellular location">
    <subcellularLocation>
        <location evidence="1">Cell membrane</location>
        <topology evidence="1">Multi-pass membrane protein</topology>
    </subcellularLocation>
</comment>
<keyword evidence="10" id="KW-1185">Reference proteome</keyword>
<comment type="similarity">
    <text evidence="2">Belongs to the binding-protein-dependent transport system permease family. FecCD subfamily.</text>
</comment>
<dbReference type="GO" id="GO:0005886">
    <property type="term" value="C:plasma membrane"/>
    <property type="evidence" value="ECO:0007669"/>
    <property type="project" value="UniProtKB-SubCell"/>
</dbReference>
<protein>
    <submittedName>
        <fullName evidence="9">Iron ABC transporter</fullName>
    </submittedName>
</protein>
<dbReference type="EMBL" id="QLIX01000001">
    <property type="protein sequence ID" value="RAI60730.1"/>
    <property type="molecule type" value="Genomic_DNA"/>
</dbReference>
<dbReference type="InterPro" id="IPR000522">
    <property type="entry name" value="ABC_transptr_permease_BtuC"/>
</dbReference>
<dbReference type="GO" id="GO:0033214">
    <property type="term" value="P:siderophore-iron import into cell"/>
    <property type="evidence" value="ECO:0007669"/>
    <property type="project" value="TreeGrafter"/>
</dbReference>
<feature type="transmembrane region" description="Helical" evidence="8">
    <location>
        <begin position="20"/>
        <end position="43"/>
    </location>
</feature>
<dbReference type="RefSeq" id="WP_111467841.1">
    <property type="nucleotide sequence ID" value="NZ_QLIX01000001.1"/>
</dbReference>
<feature type="transmembrane region" description="Helical" evidence="8">
    <location>
        <begin position="217"/>
        <end position="238"/>
    </location>
</feature>
<feature type="transmembrane region" description="Helical" evidence="8">
    <location>
        <begin position="333"/>
        <end position="351"/>
    </location>
</feature>
<accession>A0A327MCK7</accession>
<dbReference type="Proteomes" id="UP000249065">
    <property type="component" value="Unassembled WGS sequence"/>
</dbReference>
<reference evidence="10" key="1">
    <citation type="submission" date="2018-06" db="EMBL/GenBank/DDBJ databases">
        <authorList>
            <person name="Khan S.A."/>
        </authorList>
    </citation>
    <scope>NUCLEOTIDE SEQUENCE [LARGE SCALE GENOMIC DNA]</scope>
    <source>
        <strain evidence="10">DB-1506</strain>
    </source>
</reference>
<evidence type="ECO:0000256" key="2">
    <source>
        <dbReference type="ARBA" id="ARBA00007935"/>
    </source>
</evidence>
<feature type="transmembrane region" description="Helical" evidence="8">
    <location>
        <begin position="264"/>
        <end position="292"/>
    </location>
</feature>
<feature type="transmembrane region" description="Helical" evidence="8">
    <location>
        <begin position="168"/>
        <end position="196"/>
    </location>
</feature>
<dbReference type="SUPFAM" id="SSF81345">
    <property type="entry name" value="ABC transporter involved in vitamin B12 uptake, BtuC"/>
    <property type="match status" value="1"/>
</dbReference>
<dbReference type="PANTHER" id="PTHR30472">
    <property type="entry name" value="FERRIC ENTEROBACTIN TRANSPORT SYSTEM PERMEASE PROTEIN"/>
    <property type="match status" value="1"/>
</dbReference>
<evidence type="ECO:0000256" key="7">
    <source>
        <dbReference type="ARBA" id="ARBA00023136"/>
    </source>
</evidence>
<dbReference type="PANTHER" id="PTHR30472:SF25">
    <property type="entry name" value="ABC TRANSPORTER PERMEASE PROTEIN MJ0876-RELATED"/>
    <property type="match status" value="1"/>
</dbReference>
<sequence>MSAGACDLPAPRPADLLPRVLLGGGALLLAALLAGLLLGPAVVSPAGLLATVLDRLGLAPLPAEYAREAAVLMVVRAPRVLLAALIGGGLASAGAVMQGLFRNPLADPGLIGVSSGAALAVVAAIVLGPAVFGSAAGRLGLWLQPVAAFGGGLVAVAVVARLGTRQGVIGVATLLLAGVAVAALCNALLGMLIFGAEDRQVRDVNFWLLGSLAGARWPQLPIVALLVLLPALGLLGLARPLDALALGEREAFHLGVPVERVKRLAIVLAAVAASGGVAFSGLIGFIGLVVPHLVRLGLGAGHRVVLPGSTLLGAAVLVLADLAARSLAAPAELPVGVVTALLGAPFFLWLLRRRAAMGEDA</sequence>
<evidence type="ECO:0000256" key="1">
    <source>
        <dbReference type="ARBA" id="ARBA00004651"/>
    </source>
</evidence>
<comment type="caution">
    <text evidence="9">The sequence shown here is derived from an EMBL/GenBank/DDBJ whole genome shotgun (WGS) entry which is preliminary data.</text>
</comment>